<dbReference type="PROSITE" id="PS00630">
    <property type="entry name" value="IMP_2"/>
    <property type="match status" value="1"/>
</dbReference>
<comment type="cofactor">
    <cofactor evidence="5">
        <name>Mg(2+)</name>
        <dbReference type="ChEBI" id="CHEBI:18420"/>
    </cofactor>
</comment>
<dbReference type="GO" id="GO:0046854">
    <property type="term" value="P:phosphatidylinositol phosphate biosynthetic process"/>
    <property type="evidence" value="ECO:0007669"/>
    <property type="project" value="InterPro"/>
</dbReference>
<dbReference type="eggNOG" id="COG0483">
    <property type="taxonomic scope" value="Bacteria"/>
</dbReference>
<dbReference type="AlphaFoldDB" id="W0ALT2"/>
<dbReference type="PATRIC" id="fig|1123269.5.peg.4944"/>
<evidence type="ECO:0000313" key="6">
    <source>
        <dbReference type="EMBL" id="AHE56650.1"/>
    </source>
</evidence>
<keyword evidence="2 5" id="KW-0479">Metal-binding</keyword>
<proteinExistence type="inferred from homology"/>
<dbReference type="GO" id="GO:0008934">
    <property type="term" value="F:inositol monophosphate 1-phosphatase activity"/>
    <property type="evidence" value="ECO:0007669"/>
    <property type="project" value="TreeGrafter"/>
</dbReference>
<comment type="similarity">
    <text evidence="1">Belongs to the inositol monophosphatase superfamily.</text>
</comment>
<evidence type="ECO:0000256" key="5">
    <source>
        <dbReference type="PIRSR" id="PIRSR600760-2"/>
    </source>
</evidence>
<dbReference type="InterPro" id="IPR000760">
    <property type="entry name" value="Inositol_monophosphatase-like"/>
</dbReference>
<dbReference type="CDD" id="cd01638">
    <property type="entry name" value="CysQ"/>
    <property type="match status" value="1"/>
</dbReference>
<keyword evidence="3" id="KW-0378">Hydrolase</keyword>
<evidence type="ECO:0000256" key="4">
    <source>
        <dbReference type="ARBA" id="ARBA00022842"/>
    </source>
</evidence>
<dbReference type="GO" id="GO:0007165">
    <property type="term" value="P:signal transduction"/>
    <property type="evidence" value="ECO:0007669"/>
    <property type="project" value="TreeGrafter"/>
</dbReference>
<accession>W0ALT2</accession>
<feature type="binding site" evidence="5">
    <location>
        <position position="66"/>
    </location>
    <ligand>
        <name>Mg(2+)</name>
        <dbReference type="ChEBI" id="CHEBI:18420"/>
        <label>1</label>
        <note>catalytic</note>
    </ligand>
</feature>
<evidence type="ECO:0000313" key="7">
    <source>
        <dbReference type="Proteomes" id="UP000018851"/>
    </source>
</evidence>
<dbReference type="GO" id="GO:0006020">
    <property type="term" value="P:inositol metabolic process"/>
    <property type="evidence" value="ECO:0007669"/>
    <property type="project" value="TreeGrafter"/>
</dbReference>
<dbReference type="PANTHER" id="PTHR20854:SF4">
    <property type="entry name" value="INOSITOL-1-MONOPHOSPHATASE-RELATED"/>
    <property type="match status" value="1"/>
</dbReference>
<evidence type="ECO:0008006" key="8">
    <source>
        <dbReference type="Google" id="ProtNLM"/>
    </source>
</evidence>
<evidence type="ECO:0000256" key="3">
    <source>
        <dbReference type="ARBA" id="ARBA00022801"/>
    </source>
</evidence>
<dbReference type="Gene3D" id="3.40.190.80">
    <property type="match status" value="1"/>
</dbReference>
<feature type="binding site" evidence="5">
    <location>
        <position position="87"/>
    </location>
    <ligand>
        <name>Mg(2+)</name>
        <dbReference type="ChEBI" id="CHEBI:18420"/>
        <label>1</label>
        <note>catalytic</note>
    </ligand>
</feature>
<feature type="binding site" evidence="5">
    <location>
        <position position="199"/>
    </location>
    <ligand>
        <name>Mg(2+)</name>
        <dbReference type="ChEBI" id="CHEBI:18420"/>
        <label>1</label>
        <note>catalytic</note>
    </ligand>
</feature>
<dbReference type="RefSeq" id="WP_025294752.1">
    <property type="nucleotide sequence ID" value="NZ_CP006644.1"/>
</dbReference>
<keyword evidence="7" id="KW-1185">Reference proteome</keyword>
<keyword evidence="4 5" id="KW-0460">Magnesium</keyword>
<evidence type="ECO:0000256" key="1">
    <source>
        <dbReference type="ARBA" id="ARBA00009759"/>
    </source>
</evidence>
<feature type="binding site" evidence="5">
    <location>
        <position position="84"/>
    </location>
    <ligand>
        <name>Mg(2+)</name>
        <dbReference type="ChEBI" id="CHEBI:18420"/>
        <label>1</label>
        <note>catalytic</note>
    </ligand>
</feature>
<dbReference type="PROSITE" id="PS00629">
    <property type="entry name" value="IMP_1"/>
    <property type="match status" value="1"/>
</dbReference>
<dbReference type="STRING" id="1123269.NX02_25215"/>
<dbReference type="PANTHER" id="PTHR20854">
    <property type="entry name" value="INOSITOL MONOPHOSPHATASE"/>
    <property type="match status" value="1"/>
</dbReference>
<dbReference type="SUPFAM" id="SSF56655">
    <property type="entry name" value="Carbohydrate phosphatase"/>
    <property type="match status" value="1"/>
</dbReference>
<dbReference type="Pfam" id="PF00459">
    <property type="entry name" value="Inositol_P"/>
    <property type="match status" value="1"/>
</dbReference>
<dbReference type="InterPro" id="IPR020550">
    <property type="entry name" value="Inositol_monophosphatase_CS"/>
</dbReference>
<dbReference type="GO" id="GO:0046872">
    <property type="term" value="F:metal ion binding"/>
    <property type="evidence" value="ECO:0007669"/>
    <property type="project" value="UniProtKB-KW"/>
</dbReference>
<dbReference type="InterPro" id="IPR020583">
    <property type="entry name" value="Inositol_monoP_metal-BS"/>
</dbReference>
<organism evidence="6 7">
    <name type="scientific">Sphingomonas sanxanigenens DSM 19645 = NX02</name>
    <dbReference type="NCBI Taxonomy" id="1123269"/>
    <lineage>
        <taxon>Bacteria</taxon>
        <taxon>Pseudomonadati</taxon>
        <taxon>Pseudomonadota</taxon>
        <taxon>Alphaproteobacteria</taxon>
        <taxon>Sphingomonadales</taxon>
        <taxon>Sphingomonadaceae</taxon>
        <taxon>Sphingomonas</taxon>
    </lineage>
</organism>
<dbReference type="Proteomes" id="UP000018851">
    <property type="component" value="Chromosome"/>
</dbReference>
<dbReference type="HOGENOM" id="CLU_044118_3_1_5"/>
<gene>
    <name evidence="6" type="ORF">NX02_25215</name>
</gene>
<dbReference type="PRINTS" id="PR00377">
    <property type="entry name" value="IMPHPHTASES"/>
</dbReference>
<protein>
    <recommendedName>
        <fullName evidence="8">Inositol monophosphatase</fullName>
    </recommendedName>
</protein>
<dbReference type="KEGG" id="ssan:NX02_25215"/>
<reference evidence="6 7" key="1">
    <citation type="submission" date="2013-07" db="EMBL/GenBank/DDBJ databases">
        <title>Completed genome of Sphingomonas sanxanigenens NX02.</title>
        <authorList>
            <person name="Ma T."/>
            <person name="Huang H."/>
            <person name="Wu M."/>
            <person name="Li X."/>
            <person name="Li G."/>
        </authorList>
    </citation>
    <scope>NUCLEOTIDE SEQUENCE [LARGE SCALE GENOMIC DNA]</scope>
    <source>
        <strain evidence="6 7">NX02</strain>
    </source>
</reference>
<dbReference type="OrthoDB" id="9785695at2"/>
<name>W0ALT2_9SPHN</name>
<evidence type="ECO:0000256" key="2">
    <source>
        <dbReference type="ARBA" id="ARBA00022723"/>
    </source>
</evidence>
<sequence>MAETLADAVAAATADAGRMVHDLWRTDFRRWEKAPGHPVCDVDLAADALLRERLTAIDPDAGWLSEETIDDPARLARRRLWVVDPIDGTRDFLRGRPGWAVSVALIEDGLPVIGVLDAPARGEHWRAEHGRGATLNGRMLRASERDTLIGARVPTDALPKIDADLVAVAKPNSIALRMAMVASGEADLLASLRWGAEWDIAAATLIVAEAGGVVTDALGEPLRFNTPGADMFGILATAAGIHRAAVARLADRARTASVR</sequence>
<dbReference type="Gene3D" id="3.30.540.10">
    <property type="entry name" value="Fructose-1,6-Bisphosphatase, subunit A, domain 1"/>
    <property type="match status" value="1"/>
</dbReference>
<dbReference type="EMBL" id="CP006644">
    <property type="protein sequence ID" value="AHE56650.1"/>
    <property type="molecule type" value="Genomic_DNA"/>
</dbReference>
<feature type="binding site" evidence="5">
    <location>
        <position position="86"/>
    </location>
    <ligand>
        <name>Mg(2+)</name>
        <dbReference type="ChEBI" id="CHEBI:18420"/>
        <label>1</label>
        <note>catalytic</note>
    </ligand>
</feature>